<dbReference type="Proteomes" id="UP001595823">
    <property type="component" value="Unassembled WGS sequence"/>
</dbReference>
<gene>
    <name evidence="2" type="ORF">ACFPET_05425</name>
</gene>
<evidence type="ECO:0000313" key="2">
    <source>
        <dbReference type="EMBL" id="MFC4334635.1"/>
    </source>
</evidence>
<keyword evidence="3" id="KW-1185">Reference proteome</keyword>
<sequence length="223" mass="25035">MTYMRNLALVSVLSLAGLVGCTTQPDTETPNTTTSSNEFEEWAPSSNMCDFLGMGLFNDLLADHGYDISRDDDNSENERCNVKGERDLENEDRVPHMVAIPSIKKFESNVGASEYYEKPEMTLAKSYMDGYPDEDIIMVELGGQWDDGVILGRTSSYDSGPFFAIGRMGSVVVSYRFEYWSELESDACSKEESTDCSIAPEKLAKWLEEELFPSVESHIIDEF</sequence>
<dbReference type="RefSeq" id="WP_380618515.1">
    <property type="nucleotide sequence ID" value="NZ_JBHSDK010000007.1"/>
</dbReference>
<evidence type="ECO:0000256" key="1">
    <source>
        <dbReference type="SAM" id="SignalP"/>
    </source>
</evidence>
<organism evidence="2 3">
    <name type="scientific">Salininema proteolyticum</name>
    <dbReference type="NCBI Taxonomy" id="1607685"/>
    <lineage>
        <taxon>Bacteria</taxon>
        <taxon>Bacillati</taxon>
        <taxon>Actinomycetota</taxon>
        <taxon>Actinomycetes</taxon>
        <taxon>Glycomycetales</taxon>
        <taxon>Glycomycetaceae</taxon>
        <taxon>Salininema</taxon>
    </lineage>
</organism>
<comment type="caution">
    <text evidence="2">The sequence shown here is derived from an EMBL/GenBank/DDBJ whole genome shotgun (WGS) entry which is preliminary data.</text>
</comment>
<proteinExistence type="predicted"/>
<reference evidence="3" key="1">
    <citation type="journal article" date="2019" name="Int. J. Syst. Evol. Microbiol.">
        <title>The Global Catalogue of Microorganisms (GCM) 10K type strain sequencing project: providing services to taxonomists for standard genome sequencing and annotation.</title>
        <authorList>
            <consortium name="The Broad Institute Genomics Platform"/>
            <consortium name="The Broad Institute Genome Sequencing Center for Infectious Disease"/>
            <person name="Wu L."/>
            <person name="Ma J."/>
        </authorList>
    </citation>
    <scope>NUCLEOTIDE SEQUENCE [LARGE SCALE GENOMIC DNA]</scope>
    <source>
        <strain evidence="3">IBRC-M 10908</strain>
    </source>
</reference>
<feature type="signal peptide" evidence="1">
    <location>
        <begin position="1"/>
        <end position="16"/>
    </location>
</feature>
<accession>A0ABV8TV76</accession>
<dbReference type="EMBL" id="JBHSDK010000007">
    <property type="protein sequence ID" value="MFC4334635.1"/>
    <property type="molecule type" value="Genomic_DNA"/>
</dbReference>
<feature type="chain" id="PRO_5045534726" evidence="1">
    <location>
        <begin position="17"/>
        <end position="223"/>
    </location>
</feature>
<name>A0ABV8TV76_9ACTN</name>
<evidence type="ECO:0000313" key="3">
    <source>
        <dbReference type="Proteomes" id="UP001595823"/>
    </source>
</evidence>
<protein>
    <submittedName>
        <fullName evidence="2">Uncharacterized protein</fullName>
    </submittedName>
</protein>
<dbReference type="PROSITE" id="PS51257">
    <property type="entry name" value="PROKAR_LIPOPROTEIN"/>
    <property type="match status" value="1"/>
</dbReference>
<keyword evidence="1" id="KW-0732">Signal</keyword>